<gene>
    <name evidence="2" type="ORF">FEG63_08925</name>
</gene>
<name>A0ABX2JSA4_9MYCO</name>
<dbReference type="Proteomes" id="UP000708347">
    <property type="component" value="Unassembled WGS sequence"/>
</dbReference>
<reference evidence="2 3" key="1">
    <citation type="submission" date="2019-05" db="EMBL/GenBank/DDBJ databases">
        <title>Mycolicibacterium sphagni ENV482 genome assembly.</title>
        <authorList>
            <person name="Chen W."/>
            <person name="Faulkner N.W."/>
            <person name="Hyman M.R."/>
        </authorList>
    </citation>
    <scope>NUCLEOTIDE SEQUENCE [LARGE SCALE GENOMIC DNA]</scope>
    <source>
        <strain evidence="2 3">ENV482</strain>
    </source>
</reference>
<accession>A0ABX2JSA4</accession>
<protein>
    <recommendedName>
        <fullName evidence="4">Vitamin K epoxide reductase domain-containing protein</fullName>
    </recommendedName>
</protein>
<sequence>MTASNATETHPDKAPRARLWVNWLLALSTILGAGAVQLFAMGAVMSTSACSSPDCPKPSGFVYGPLTYGAPVVAVAAIVLSFFTAGHRRGFVVPLVAWLLLILDVAILTATFS</sequence>
<comment type="caution">
    <text evidence="2">The sequence shown here is derived from an EMBL/GenBank/DDBJ whole genome shotgun (WGS) entry which is preliminary data.</text>
</comment>
<keyword evidence="1" id="KW-0812">Transmembrane</keyword>
<keyword evidence="1" id="KW-0472">Membrane</keyword>
<evidence type="ECO:0008006" key="4">
    <source>
        <dbReference type="Google" id="ProtNLM"/>
    </source>
</evidence>
<organism evidence="2 3">
    <name type="scientific">Mycolicibacterium sphagni</name>
    <dbReference type="NCBI Taxonomy" id="1786"/>
    <lineage>
        <taxon>Bacteria</taxon>
        <taxon>Bacillati</taxon>
        <taxon>Actinomycetota</taxon>
        <taxon>Actinomycetes</taxon>
        <taxon>Mycobacteriales</taxon>
        <taxon>Mycobacteriaceae</taxon>
        <taxon>Mycolicibacterium</taxon>
    </lineage>
</organism>
<feature type="transmembrane region" description="Helical" evidence="1">
    <location>
        <begin position="20"/>
        <end position="40"/>
    </location>
</feature>
<keyword evidence="1" id="KW-1133">Transmembrane helix</keyword>
<feature type="transmembrane region" description="Helical" evidence="1">
    <location>
        <begin position="90"/>
        <end position="112"/>
    </location>
</feature>
<feature type="transmembrane region" description="Helical" evidence="1">
    <location>
        <begin position="60"/>
        <end position="83"/>
    </location>
</feature>
<proteinExistence type="predicted"/>
<keyword evidence="3" id="KW-1185">Reference proteome</keyword>
<dbReference type="RefSeq" id="WP_174397522.1">
    <property type="nucleotide sequence ID" value="NZ_VBSB01000005.1"/>
</dbReference>
<dbReference type="EMBL" id="VBSB01000005">
    <property type="protein sequence ID" value="NTY59674.1"/>
    <property type="molecule type" value="Genomic_DNA"/>
</dbReference>
<evidence type="ECO:0000313" key="3">
    <source>
        <dbReference type="Proteomes" id="UP000708347"/>
    </source>
</evidence>
<evidence type="ECO:0000313" key="2">
    <source>
        <dbReference type="EMBL" id="NTY59674.1"/>
    </source>
</evidence>
<evidence type="ECO:0000256" key="1">
    <source>
        <dbReference type="SAM" id="Phobius"/>
    </source>
</evidence>